<dbReference type="EMBL" id="CAJNOI010000467">
    <property type="protein sequence ID" value="CAF1286370.1"/>
    <property type="molecule type" value="Genomic_DNA"/>
</dbReference>
<organism evidence="1 4">
    <name type="scientific">Adineta steineri</name>
    <dbReference type="NCBI Taxonomy" id="433720"/>
    <lineage>
        <taxon>Eukaryota</taxon>
        <taxon>Metazoa</taxon>
        <taxon>Spiralia</taxon>
        <taxon>Gnathifera</taxon>
        <taxon>Rotifera</taxon>
        <taxon>Eurotatoria</taxon>
        <taxon>Bdelloidea</taxon>
        <taxon>Adinetida</taxon>
        <taxon>Adinetidae</taxon>
        <taxon>Adineta</taxon>
    </lineage>
</organism>
<dbReference type="Proteomes" id="UP000663832">
    <property type="component" value="Unassembled WGS sequence"/>
</dbReference>
<comment type="caution">
    <text evidence="1">The sequence shown here is derived from an EMBL/GenBank/DDBJ whole genome shotgun (WGS) entry which is preliminary data.</text>
</comment>
<evidence type="ECO:0000313" key="3">
    <source>
        <dbReference type="Proteomes" id="UP000663832"/>
    </source>
</evidence>
<keyword evidence="3" id="KW-1185">Reference proteome</keyword>
<reference evidence="1" key="1">
    <citation type="submission" date="2021-02" db="EMBL/GenBank/DDBJ databases">
        <authorList>
            <person name="Nowell W R."/>
        </authorList>
    </citation>
    <scope>NUCLEOTIDE SEQUENCE</scope>
</reference>
<gene>
    <name evidence="1" type="ORF">BJG266_LOCUS31492</name>
    <name evidence="2" type="ORF">QVE165_LOCUS56233</name>
</gene>
<dbReference type="Proteomes" id="UP000663877">
    <property type="component" value="Unassembled WGS sequence"/>
</dbReference>
<name>A0A815CF36_9BILA</name>
<accession>A0A815CF36</accession>
<evidence type="ECO:0000313" key="1">
    <source>
        <dbReference type="EMBL" id="CAF1286370.1"/>
    </source>
</evidence>
<dbReference type="AlphaFoldDB" id="A0A815CF36"/>
<sequence length="251" mass="29517">MNSSRDSSLNSIIKLSRQYSTATTTSDVGESLYDGDLEWDKSDFTRHLPESDALSSYDIHEMAEILRNHFLEFDMLSQIGEHSILSRQSTFSDAFPTASNEEYIKNNLPIDLDLSKKKPRLYYRSVSDLTSLKREEKELFILSKHLSLMDIKTIKWRFFKSKITRDLILRRANYFKSSYLIPQSMDVDFEPELLNTITNMNFSHLSKFAKFRLSIMKFQDKFSSFISRKFQSTETFHITDDIINTYDIIER</sequence>
<evidence type="ECO:0000313" key="2">
    <source>
        <dbReference type="EMBL" id="CAF1624334.1"/>
    </source>
</evidence>
<evidence type="ECO:0000313" key="4">
    <source>
        <dbReference type="Proteomes" id="UP000663877"/>
    </source>
</evidence>
<protein>
    <submittedName>
        <fullName evidence="1">Uncharacterized protein</fullName>
    </submittedName>
</protein>
<dbReference type="OrthoDB" id="10002917at2759"/>
<dbReference type="EMBL" id="CAJNOM010001999">
    <property type="protein sequence ID" value="CAF1624334.1"/>
    <property type="molecule type" value="Genomic_DNA"/>
</dbReference>
<proteinExistence type="predicted"/>